<dbReference type="PANTHER" id="PTHR11458">
    <property type="entry name" value="DELTA-AMINOLEVULINIC ACID DEHYDRATASE"/>
    <property type="match status" value="1"/>
</dbReference>
<evidence type="ECO:0000256" key="7">
    <source>
        <dbReference type="ARBA" id="ARBA00023133"/>
    </source>
</evidence>
<keyword evidence="10 14" id="KW-0627">Porphyrin biosynthesis</keyword>
<dbReference type="InterPro" id="IPR013785">
    <property type="entry name" value="Aldolase_TIM"/>
</dbReference>
<evidence type="ECO:0000256" key="11">
    <source>
        <dbReference type="ARBA" id="ARBA00025628"/>
    </source>
</evidence>
<dbReference type="Proteomes" id="UP000677054">
    <property type="component" value="Unassembled WGS sequence"/>
</dbReference>
<dbReference type="GO" id="GO:0008270">
    <property type="term" value="F:zinc ion binding"/>
    <property type="evidence" value="ECO:0007669"/>
    <property type="project" value="TreeGrafter"/>
</dbReference>
<feature type="transmembrane region" description="Helical" evidence="16">
    <location>
        <begin position="59"/>
        <end position="83"/>
    </location>
</feature>
<keyword evidence="8 16" id="KW-0472">Membrane</keyword>
<dbReference type="PROSITE" id="PS00169">
    <property type="entry name" value="D_ALA_DEHYDRATASE"/>
    <property type="match status" value="1"/>
</dbReference>
<dbReference type="InterPro" id="IPR030656">
    <property type="entry name" value="ALAD_AS"/>
</dbReference>
<dbReference type="GO" id="GO:0005829">
    <property type="term" value="C:cytosol"/>
    <property type="evidence" value="ECO:0007669"/>
    <property type="project" value="TreeGrafter"/>
</dbReference>
<comment type="subcellular location">
    <subcellularLocation>
        <location evidence="1">Membrane</location>
        <topology evidence="1">Multi-pass membrane protein</topology>
    </subcellularLocation>
</comment>
<evidence type="ECO:0000313" key="18">
    <source>
        <dbReference type="Proteomes" id="UP000677054"/>
    </source>
</evidence>
<dbReference type="GO" id="GO:0006782">
    <property type="term" value="P:protoporphyrinogen IX biosynthetic process"/>
    <property type="evidence" value="ECO:0007669"/>
    <property type="project" value="UniProtKB-UniPathway"/>
</dbReference>
<keyword evidence="7" id="KW-0350">Heme biosynthesis</keyword>
<keyword evidence="9 14" id="KW-0456">Lyase</keyword>
<comment type="subunit">
    <text evidence="12">Homooctamer; active form. Homohexamer; low activity form.</text>
</comment>
<dbReference type="InterPro" id="IPR018503">
    <property type="entry name" value="Tetraspanin_CS"/>
</dbReference>
<evidence type="ECO:0000256" key="4">
    <source>
        <dbReference type="ARBA" id="ARBA00008055"/>
    </source>
</evidence>
<protein>
    <recommendedName>
        <fullName evidence="14">Delta-aminolevulinic acid dehydratase</fullName>
        <ecNumber evidence="14">4.2.1.24</ecNumber>
    </recommendedName>
</protein>
<dbReference type="GO" id="GO:0016020">
    <property type="term" value="C:membrane"/>
    <property type="evidence" value="ECO:0007669"/>
    <property type="project" value="UniProtKB-SubCell"/>
</dbReference>
<gene>
    <name evidence="17" type="ORF">DSTB1V02_LOCUS1752</name>
</gene>
<reference evidence="17" key="1">
    <citation type="submission" date="2020-11" db="EMBL/GenBank/DDBJ databases">
        <authorList>
            <person name="Tran Van P."/>
        </authorList>
    </citation>
    <scope>NUCLEOTIDE SEQUENCE</scope>
</reference>
<dbReference type="EC" id="4.2.1.24" evidence="14"/>
<dbReference type="AlphaFoldDB" id="A0A7R8X0M1"/>
<keyword evidence="6 16" id="KW-1133">Transmembrane helix</keyword>
<name>A0A7R8X0M1_9CRUS</name>
<dbReference type="Gene3D" id="3.20.20.70">
    <property type="entry name" value="Aldolase class I"/>
    <property type="match status" value="1"/>
</dbReference>
<evidence type="ECO:0000256" key="9">
    <source>
        <dbReference type="ARBA" id="ARBA00023239"/>
    </source>
</evidence>
<comment type="function">
    <text evidence="11">Catalyzes an early step in the biosynthesis of tetrapyrroles. Binds two molecules of 5-aminolevulinate per subunit, each at a distinct site, and catalyzes their condensation to form porphobilinogen.</text>
</comment>
<evidence type="ECO:0000256" key="16">
    <source>
        <dbReference type="SAM" id="Phobius"/>
    </source>
</evidence>
<evidence type="ECO:0000313" key="17">
    <source>
        <dbReference type="EMBL" id="CAD7241772.1"/>
    </source>
</evidence>
<dbReference type="PROSITE" id="PS00421">
    <property type="entry name" value="TM4_1"/>
    <property type="match status" value="1"/>
</dbReference>
<evidence type="ECO:0000256" key="5">
    <source>
        <dbReference type="ARBA" id="ARBA00022692"/>
    </source>
</evidence>
<comment type="similarity">
    <text evidence="4 15">Belongs to the ALAD family.</text>
</comment>
<keyword evidence="5 16" id="KW-0812">Transmembrane</keyword>
<organism evidence="17">
    <name type="scientific">Darwinula stevensoni</name>
    <dbReference type="NCBI Taxonomy" id="69355"/>
    <lineage>
        <taxon>Eukaryota</taxon>
        <taxon>Metazoa</taxon>
        <taxon>Ecdysozoa</taxon>
        <taxon>Arthropoda</taxon>
        <taxon>Crustacea</taxon>
        <taxon>Oligostraca</taxon>
        <taxon>Ostracoda</taxon>
        <taxon>Podocopa</taxon>
        <taxon>Podocopida</taxon>
        <taxon>Darwinulocopina</taxon>
        <taxon>Darwinuloidea</taxon>
        <taxon>Darwinulidae</taxon>
        <taxon>Darwinula</taxon>
    </lineage>
</organism>
<evidence type="ECO:0000256" key="8">
    <source>
        <dbReference type="ARBA" id="ARBA00023136"/>
    </source>
</evidence>
<feature type="transmembrane region" description="Helical" evidence="16">
    <location>
        <begin position="12"/>
        <end position="39"/>
    </location>
</feature>
<comment type="pathway">
    <text evidence="2">Porphyrin-containing compound metabolism; protoporphyrin-IX biosynthesis; coproporphyrinogen-III from 5-aminolevulinate: step 1/4.</text>
</comment>
<comment type="catalytic activity">
    <reaction evidence="13 14">
        <text>2 5-aminolevulinate = porphobilinogen + 2 H2O + H(+)</text>
        <dbReference type="Rhea" id="RHEA:24064"/>
        <dbReference type="ChEBI" id="CHEBI:15377"/>
        <dbReference type="ChEBI" id="CHEBI:15378"/>
        <dbReference type="ChEBI" id="CHEBI:58126"/>
        <dbReference type="ChEBI" id="CHEBI:356416"/>
        <dbReference type="EC" id="4.2.1.24"/>
    </reaction>
</comment>
<dbReference type="GO" id="GO:0004655">
    <property type="term" value="F:porphobilinogen synthase activity"/>
    <property type="evidence" value="ECO:0007669"/>
    <property type="project" value="UniProtKB-EC"/>
</dbReference>
<dbReference type="OrthoDB" id="1530at2759"/>
<dbReference type="PRINTS" id="PR00144">
    <property type="entry name" value="DALDHYDRTASE"/>
</dbReference>
<evidence type="ECO:0000256" key="12">
    <source>
        <dbReference type="ARBA" id="ARBA00025861"/>
    </source>
</evidence>
<evidence type="ECO:0000256" key="3">
    <source>
        <dbReference type="ARBA" id="ARBA00006840"/>
    </source>
</evidence>
<accession>A0A7R8X0M1</accession>
<feature type="transmembrane region" description="Helical" evidence="16">
    <location>
        <begin position="90"/>
        <end position="114"/>
    </location>
</feature>
<dbReference type="Pfam" id="PF00335">
    <property type="entry name" value="Tetraspanin"/>
    <property type="match status" value="1"/>
</dbReference>
<dbReference type="EMBL" id="CAJPEV010000175">
    <property type="protein sequence ID" value="CAG0881835.1"/>
    <property type="molecule type" value="Genomic_DNA"/>
</dbReference>
<dbReference type="SMART" id="SM01004">
    <property type="entry name" value="ALAD"/>
    <property type="match status" value="1"/>
</dbReference>
<dbReference type="InterPro" id="IPR001731">
    <property type="entry name" value="ALAD"/>
</dbReference>
<evidence type="ECO:0000256" key="14">
    <source>
        <dbReference type="RuleBase" id="RU000515"/>
    </source>
</evidence>
<comment type="similarity">
    <text evidence="3">Belongs to the tetraspanin (TM4SF) family.</text>
</comment>
<dbReference type="EMBL" id="LR899692">
    <property type="protein sequence ID" value="CAD7241772.1"/>
    <property type="molecule type" value="Genomic_DNA"/>
</dbReference>
<dbReference type="Pfam" id="PF00490">
    <property type="entry name" value="ALAD"/>
    <property type="match status" value="1"/>
</dbReference>
<evidence type="ECO:0000256" key="6">
    <source>
        <dbReference type="ARBA" id="ARBA00022989"/>
    </source>
</evidence>
<keyword evidence="18" id="KW-1185">Reference proteome</keyword>
<proteinExistence type="inferred from homology"/>
<evidence type="ECO:0000256" key="2">
    <source>
        <dbReference type="ARBA" id="ARBA00004694"/>
    </source>
</evidence>
<evidence type="ECO:0000256" key="10">
    <source>
        <dbReference type="ARBA" id="ARBA00023244"/>
    </source>
</evidence>
<evidence type="ECO:0000256" key="13">
    <source>
        <dbReference type="ARBA" id="ARBA00047651"/>
    </source>
</evidence>
<dbReference type="UniPathway" id="UPA00251">
    <property type="reaction ID" value="UER00318"/>
</dbReference>
<dbReference type="PANTHER" id="PTHR11458:SF0">
    <property type="entry name" value="DELTA-AMINOLEVULINIC ACID DEHYDRATASE"/>
    <property type="match status" value="1"/>
</dbReference>
<evidence type="ECO:0000256" key="1">
    <source>
        <dbReference type="ARBA" id="ARBA00004141"/>
    </source>
</evidence>
<dbReference type="InterPro" id="IPR018499">
    <property type="entry name" value="Tetraspanin/Peripherin"/>
</dbReference>
<dbReference type="SUPFAM" id="SSF51569">
    <property type="entry name" value="Aldolase"/>
    <property type="match status" value="1"/>
</dbReference>
<evidence type="ECO:0000256" key="15">
    <source>
        <dbReference type="RuleBase" id="RU004161"/>
    </source>
</evidence>
<sequence>MGSGATSGVTSCIKYVLFFFNLLVLIGGLAVGILGIIGMADAKFYNFANLGVDPSGFKVASIIFIVFGFTIVIFAFFGCCGAIRESKCMLLTYAVFTLIVFALMLAGGILVMFFKGKVREWVTDALNKSLKDKYNSSGDETKAWDELQKNTSCTSPLLQANPYTKGCIFLVDEMESHSKVIGIIALSFAAALKFPTPSTEGCTQYQCQRSVSRIWGLNPIRTLMEEDATVSDLQLVNYELIPFVTASCIDEVLEEVVHRAPPSPIISFSPSKTCEGEGREKLYRNGIYWTTILTEKHYRASSLATFPTIPQHHVLRSGYFHPVLREWQSLPSLITPSNLMLPVFVTDMEELVEDVAGFPGVKQWGVKRITEFLTPLVKNGLSSIILFGVPKKTPKDEVGSGADGKDSPVVQALEVIRGNYPDLLVACDVCICSYTSTGHCCIFKSDGTLDSVASNLRLARQAVAYAKAGAQIVGPSAMQDGTVAYLKAALREAGFGDTCAVLSYSIKFASVFYGPFRHAADCAPKAGDRKSYQIPPGSSSLAMRAAARDVEEGADMLMVKPGLTYLDIVRLTKDRFPNHPLFIYHVRLL</sequence>